<dbReference type="AlphaFoldDB" id="A0A1F5XFR8"/>
<evidence type="ECO:0000313" key="3">
    <source>
        <dbReference type="Proteomes" id="UP000177346"/>
    </source>
</evidence>
<name>A0A1F5XFR8_9BACT</name>
<reference evidence="2 3" key="1">
    <citation type="journal article" date="2016" name="Nat. Commun.">
        <title>Thousands of microbial genomes shed light on interconnected biogeochemical processes in an aquifer system.</title>
        <authorList>
            <person name="Anantharaman K."/>
            <person name="Brown C.T."/>
            <person name="Hug L.A."/>
            <person name="Sharon I."/>
            <person name="Castelle C.J."/>
            <person name="Probst A.J."/>
            <person name="Thomas B.C."/>
            <person name="Singh A."/>
            <person name="Wilkins M.J."/>
            <person name="Karaoz U."/>
            <person name="Brodie E.L."/>
            <person name="Williams K.H."/>
            <person name="Hubbard S.S."/>
            <person name="Banfield J.F."/>
        </authorList>
    </citation>
    <scope>NUCLEOTIDE SEQUENCE [LARGE SCALE GENOMIC DNA]</scope>
</reference>
<feature type="transmembrane region" description="Helical" evidence="1">
    <location>
        <begin position="87"/>
        <end position="105"/>
    </location>
</feature>
<feature type="transmembrane region" description="Helical" evidence="1">
    <location>
        <begin position="21"/>
        <end position="43"/>
    </location>
</feature>
<feature type="transmembrane region" description="Helical" evidence="1">
    <location>
        <begin position="63"/>
        <end position="80"/>
    </location>
</feature>
<evidence type="ECO:0000256" key="1">
    <source>
        <dbReference type="SAM" id="Phobius"/>
    </source>
</evidence>
<organism evidence="2 3">
    <name type="scientific">Candidatus Giovannonibacteria bacterium RIFCSPLOWO2_01_FULL_46_32</name>
    <dbReference type="NCBI Taxonomy" id="1798353"/>
    <lineage>
        <taxon>Bacteria</taxon>
        <taxon>Candidatus Giovannoniibacteriota</taxon>
    </lineage>
</organism>
<gene>
    <name evidence="2" type="ORF">A3B19_00375</name>
</gene>
<keyword evidence="1" id="KW-1133">Transmembrane helix</keyword>
<keyword evidence="1" id="KW-0812">Transmembrane</keyword>
<protein>
    <recommendedName>
        <fullName evidence="4">DUF4383 domain-containing protein</fullName>
    </recommendedName>
</protein>
<evidence type="ECO:0008006" key="4">
    <source>
        <dbReference type="Google" id="ProtNLM"/>
    </source>
</evidence>
<keyword evidence="1" id="KW-0472">Membrane</keyword>
<accession>A0A1F5XFR8</accession>
<proteinExistence type="predicted"/>
<comment type="caution">
    <text evidence="2">The sequence shown here is derived from an EMBL/GenBank/DDBJ whole genome shotgun (WGS) entry which is preliminary data.</text>
</comment>
<dbReference type="Proteomes" id="UP000177346">
    <property type="component" value="Unassembled WGS sequence"/>
</dbReference>
<dbReference type="EMBL" id="MFIF01000012">
    <property type="protein sequence ID" value="OGF86687.1"/>
    <property type="molecule type" value="Genomic_DNA"/>
</dbReference>
<sequence length="138" mass="14727">MNRQRSSKNLRKISQIYMNPKGFLQIGGGVLVIIGLLGFFGVIGPTAESSIFGSAWWFDNAENWAHLALGVVAILASFVLGDSLQRGLVLVVGILGVLVGLYSVLGETMLLGATLQNPADTALHIIVGAWALWASYRS</sequence>
<evidence type="ECO:0000313" key="2">
    <source>
        <dbReference type="EMBL" id="OGF86687.1"/>
    </source>
</evidence>